<evidence type="ECO:0000256" key="2">
    <source>
        <dbReference type="ARBA" id="ARBA00013187"/>
    </source>
</evidence>
<keyword evidence="7" id="KW-1185">Reference proteome</keyword>
<evidence type="ECO:0000256" key="4">
    <source>
        <dbReference type="ARBA" id="ARBA00047715"/>
    </source>
</evidence>
<dbReference type="InterPro" id="IPR015424">
    <property type="entry name" value="PyrdxlP-dep_Trfase"/>
</dbReference>
<name>A0A1V2I7Y7_9ACTN</name>
<dbReference type="Gene3D" id="3.40.640.10">
    <property type="entry name" value="Type I PLP-dependent aspartate aminotransferase-like (Major domain)"/>
    <property type="match status" value="1"/>
</dbReference>
<dbReference type="GO" id="GO:0008483">
    <property type="term" value="F:transaminase activity"/>
    <property type="evidence" value="ECO:0007669"/>
    <property type="project" value="UniProtKB-KW"/>
</dbReference>
<dbReference type="EMBL" id="MOMC01000042">
    <property type="protein sequence ID" value="ONH28164.1"/>
    <property type="molecule type" value="Genomic_DNA"/>
</dbReference>
<keyword evidence="6" id="KW-0032">Aminotransferase</keyword>
<protein>
    <recommendedName>
        <fullName evidence="2">8-amino-7-oxononanoate synthase</fullName>
        <ecNumber evidence="2">2.3.1.47</ecNumber>
    </recommendedName>
</protein>
<dbReference type="GO" id="GO:0030170">
    <property type="term" value="F:pyridoxal phosphate binding"/>
    <property type="evidence" value="ECO:0007669"/>
    <property type="project" value="InterPro"/>
</dbReference>
<dbReference type="AlphaFoldDB" id="A0A1V2I7Y7"/>
<comment type="cofactor">
    <cofactor evidence="1">
        <name>pyridoxal 5'-phosphate</name>
        <dbReference type="ChEBI" id="CHEBI:597326"/>
    </cofactor>
</comment>
<dbReference type="InterPro" id="IPR004839">
    <property type="entry name" value="Aminotransferase_I/II_large"/>
</dbReference>
<evidence type="ECO:0000259" key="5">
    <source>
        <dbReference type="Pfam" id="PF00155"/>
    </source>
</evidence>
<dbReference type="Pfam" id="PF00155">
    <property type="entry name" value="Aminotran_1_2"/>
    <property type="match status" value="1"/>
</dbReference>
<dbReference type="Proteomes" id="UP000188929">
    <property type="component" value="Unassembled WGS sequence"/>
</dbReference>
<comment type="catalytic activity">
    <reaction evidence="4">
        <text>6-carboxyhexanoyl-[ACP] + L-alanine + H(+) = (8S)-8-amino-7-oxononanoate + holo-[ACP] + CO2</text>
        <dbReference type="Rhea" id="RHEA:42288"/>
        <dbReference type="Rhea" id="RHEA-COMP:9685"/>
        <dbReference type="Rhea" id="RHEA-COMP:9955"/>
        <dbReference type="ChEBI" id="CHEBI:15378"/>
        <dbReference type="ChEBI" id="CHEBI:16526"/>
        <dbReference type="ChEBI" id="CHEBI:57972"/>
        <dbReference type="ChEBI" id="CHEBI:64479"/>
        <dbReference type="ChEBI" id="CHEBI:78846"/>
        <dbReference type="ChEBI" id="CHEBI:149468"/>
        <dbReference type="EC" id="2.3.1.47"/>
    </reaction>
</comment>
<comment type="caution">
    <text evidence="6">The sequence shown here is derived from an EMBL/GenBank/DDBJ whole genome shotgun (WGS) entry which is preliminary data.</text>
</comment>
<keyword evidence="3 6" id="KW-0808">Transferase</keyword>
<evidence type="ECO:0000256" key="3">
    <source>
        <dbReference type="ARBA" id="ARBA00022679"/>
    </source>
</evidence>
<dbReference type="InterPro" id="IPR050087">
    <property type="entry name" value="AON_synthase_class-II"/>
</dbReference>
<dbReference type="InterPro" id="IPR015421">
    <property type="entry name" value="PyrdxlP-dep_Trfase_major"/>
</dbReference>
<feature type="domain" description="Aminotransferase class I/classII large" evidence="5">
    <location>
        <begin position="68"/>
        <end position="386"/>
    </location>
</feature>
<evidence type="ECO:0000313" key="6">
    <source>
        <dbReference type="EMBL" id="ONH28164.1"/>
    </source>
</evidence>
<evidence type="ECO:0000256" key="1">
    <source>
        <dbReference type="ARBA" id="ARBA00001933"/>
    </source>
</evidence>
<evidence type="ECO:0000313" key="7">
    <source>
        <dbReference type="Proteomes" id="UP000188929"/>
    </source>
</evidence>
<dbReference type="InterPro" id="IPR015422">
    <property type="entry name" value="PyrdxlP-dep_Trfase_small"/>
</dbReference>
<organism evidence="6 7">
    <name type="scientific">Pseudofrankia asymbiotica</name>
    <dbReference type="NCBI Taxonomy" id="1834516"/>
    <lineage>
        <taxon>Bacteria</taxon>
        <taxon>Bacillati</taxon>
        <taxon>Actinomycetota</taxon>
        <taxon>Actinomycetes</taxon>
        <taxon>Frankiales</taxon>
        <taxon>Frankiaceae</taxon>
        <taxon>Pseudofrankia</taxon>
    </lineage>
</organism>
<reference evidence="7" key="1">
    <citation type="submission" date="2016-10" db="EMBL/GenBank/DDBJ databases">
        <title>Frankia sp. NRRL B-16386 Genome sequencing.</title>
        <authorList>
            <person name="Ghodhbane-Gtari F."/>
            <person name="Swanson E."/>
            <person name="Gueddou A."/>
            <person name="Hezbri K."/>
            <person name="Ktari K."/>
            <person name="Nouioui I."/>
            <person name="Morris K."/>
            <person name="Simpson S."/>
            <person name="Abebe-Akele F."/>
            <person name="Thomas K."/>
            <person name="Gtari M."/>
            <person name="Tisa L.S."/>
        </authorList>
    </citation>
    <scope>NUCLEOTIDE SEQUENCE [LARGE SCALE GENOMIC DNA]</scope>
    <source>
        <strain evidence="7">NRRL B-16386</strain>
    </source>
</reference>
<dbReference type="Gene3D" id="3.90.1150.10">
    <property type="entry name" value="Aspartate Aminotransferase, domain 1"/>
    <property type="match status" value="1"/>
</dbReference>
<proteinExistence type="predicted"/>
<dbReference type="EC" id="2.3.1.47" evidence="2"/>
<dbReference type="SUPFAM" id="SSF53383">
    <property type="entry name" value="PLP-dependent transferases"/>
    <property type="match status" value="1"/>
</dbReference>
<dbReference type="PANTHER" id="PTHR13693:SF3">
    <property type="entry name" value="LD36009P"/>
    <property type="match status" value="1"/>
</dbReference>
<accession>A0A1V2I7Y7</accession>
<gene>
    <name evidence="6" type="ORF">BL253_20380</name>
</gene>
<dbReference type="STRING" id="1834516.BL253_20380"/>
<sequence length="411" mass="45064">MAEMHRLRGRVPFWDPVVDEIDGRRIRVGERWLIDFASCNYLGFDLEPEISAVIPEYIARWGTHPSWCRLVGNPRLFAEIEEELAELLGAEDTLLLPTISHIHFSVLPALAGAGAVFLERRAHQTIHEGARMASARGAQVIRFREENLSDLALKLAASDRYPRVICVDGVNSMTGNGPPLAELADLAHRYDAVLYIDDAHGFGVLGERSVDELSPYGSRGNGIVRHLDHDYDGLVLVGGFSKAYSSLLAFVACPPEIRHFLRVTAGTYTYSGPPPVASLATAQAGLRFNAAHGDERRAQLYRRTARVLDGVRALGLDTLNTTGFPIVEVPLADPDLIEPLGRFLFERGILATLVPYPIVPRGETGFRISVTAANTDEEIEELLGVIAAAADRFPLRRAADDWDPADAPTTT</sequence>
<dbReference type="PANTHER" id="PTHR13693">
    <property type="entry name" value="CLASS II AMINOTRANSFERASE/8-AMINO-7-OXONONANOATE SYNTHASE"/>
    <property type="match status" value="1"/>
</dbReference>
<dbReference type="GO" id="GO:0008710">
    <property type="term" value="F:8-amino-7-oxononanoate synthase activity"/>
    <property type="evidence" value="ECO:0007669"/>
    <property type="project" value="UniProtKB-EC"/>
</dbReference>